<dbReference type="InterPro" id="IPR050780">
    <property type="entry name" value="Mucin_vWF_Thrombospondin_sf"/>
</dbReference>
<evidence type="ECO:0000313" key="4">
    <source>
        <dbReference type="EMBL" id="KAK8736439.1"/>
    </source>
</evidence>
<evidence type="ECO:0000256" key="2">
    <source>
        <dbReference type="ARBA" id="ARBA00023180"/>
    </source>
</evidence>
<feature type="domain" description="VWFD" evidence="3">
    <location>
        <begin position="1"/>
        <end position="50"/>
    </location>
</feature>
<dbReference type="CDD" id="cd19941">
    <property type="entry name" value="TIL"/>
    <property type="match status" value="1"/>
</dbReference>
<dbReference type="SUPFAM" id="SSF57567">
    <property type="entry name" value="Serine protease inhibitors"/>
    <property type="match status" value="1"/>
</dbReference>
<dbReference type="Proteomes" id="UP001445076">
    <property type="component" value="Unassembled WGS sequence"/>
</dbReference>
<organism evidence="4 5">
    <name type="scientific">Cherax quadricarinatus</name>
    <name type="common">Australian red claw crayfish</name>
    <dbReference type="NCBI Taxonomy" id="27406"/>
    <lineage>
        <taxon>Eukaryota</taxon>
        <taxon>Metazoa</taxon>
        <taxon>Ecdysozoa</taxon>
        <taxon>Arthropoda</taxon>
        <taxon>Crustacea</taxon>
        <taxon>Multicrustacea</taxon>
        <taxon>Malacostraca</taxon>
        <taxon>Eumalacostraca</taxon>
        <taxon>Eucarida</taxon>
        <taxon>Decapoda</taxon>
        <taxon>Pleocyemata</taxon>
        <taxon>Astacidea</taxon>
        <taxon>Parastacoidea</taxon>
        <taxon>Parastacidae</taxon>
        <taxon>Cherax</taxon>
    </lineage>
</organism>
<dbReference type="PROSITE" id="PS51233">
    <property type="entry name" value="VWFD"/>
    <property type="match status" value="2"/>
</dbReference>
<evidence type="ECO:0000256" key="1">
    <source>
        <dbReference type="ARBA" id="ARBA00023157"/>
    </source>
</evidence>
<comment type="caution">
    <text evidence="4">The sequence shown here is derived from an EMBL/GenBank/DDBJ whole genome shotgun (WGS) entry which is preliminary data.</text>
</comment>
<feature type="non-terminal residue" evidence="4">
    <location>
        <position position="237"/>
    </location>
</feature>
<keyword evidence="5" id="KW-1185">Reference proteome</keyword>
<feature type="domain" description="VWFD" evidence="3">
    <location>
        <begin position="202"/>
        <end position="237"/>
    </location>
</feature>
<dbReference type="InterPro" id="IPR014853">
    <property type="entry name" value="VWF/SSPO/ZAN-like_Cys-rich_dom"/>
</dbReference>
<sequence>VDNNMKYQVDGLCGFYTGISSDDKSRPDGTLASSTEDFANSWALNNGVCEEKPKCTALVTNKAFELCDALRFEPFIGCHSTVNPEDVMKLCVDTACNCLSVAADEEECRCNALSHYVSHCLKENPDAPIFDWRIIAKCYKECGPGEIYQDCFNFKCETSCENLHNETVCQETKESCHSGCFCMPGLVRKENDCVKPEVCKDCVCEAFGDPHYITFDQFKYTFNGDCSYIAVQDKNDE</sequence>
<name>A0AAW0XEF9_CHEQU</name>
<reference evidence="4 5" key="1">
    <citation type="journal article" date="2024" name="BMC Genomics">
        <title>Genome assembly of redclaw crayfish (Cherax quadricarinatus) provides insights into its immune adaptation and hypoxia tolerance.</title>
        <authorList>
            <person name="Liu Z."/>
            <person name="Zheng J."/>
            <person name="Li H."/>
            <person name="Fang K."/>
            <person name="Wang S."/>
            <person name="He J."/>
            <person name="Zhou D."/>
            <person name="Weng S."/>
            <person name="Chi M."/>
            <person name="Gu Z."/>
            <person name="He J."/>
            <person name="Li F."/>
            <person name="Wang M."/>
        </authorList>
    </citation>
    <scope>NUCLEOTIDE SEQUENCE [LARGE SCALE GENOMIC DNA]</scope>
    <source>
        <strain evidence="4">ZL_2023a</strain>
    </source>
</reference>
<dbReference type="Gene3D" id="2.10.25.10">
    <property type="entry name" value="Laminin"/>
    <property type="match status" value="1"/>
</dbReference>
<dbReference type="SMART" id="SM00832">
    <property type="entry name" value="C8"/>
    <property type="match status" value="1"/>
</dbReference>
<dbReference type="Pfam" id="PF01826">
    <property type="entry name" value="TIL"/>
    <property type="match status" value="1"/>
</dbReference>
<proteinExistence type="predicted"/>
<dbReference type="Pfam" id="PF00094">
    <property type="entry name" value="VWD"/>
    <property type="match status" value="1"/>
</dbReference>
<dbReference type="EMBL" id="JARKIK010000044">
    <property type="protein sequence ID" value="KAK8736439.1"/>
    <property type="molecule type" value="Genomic_DNA"/>
</dbReference>
<evidence type="ECO:0000259" key="3">
    <source>
        <dbReference type="PROSITE" id="PS51233"/>
    </source>
</evidence>
<dbReference type="InterPro" id="IPR001846">
    <property type="entry name" value="VWF_type-D"/>
</dbReference>
<dbReference type="InterPro" id="IPR036084">
    <property type="entry name" value="Ser_inhib-like_sf"/>
</dbReference>
<accession>A0AAW0XEF9</accession>
<dbReference type="AlphaFoldDB" id="A0AAW0XEF9"/>
<feature type="non-terminal residue" evidence="4">
    <location>
        <position position="1"/>
    </location>
</feature>
<keyword evidence="1" id="KW-1015">Disulfide bond</keyword>
<dbReference type="PANTHER" id="PTHR11339">
    <property type="entry name" value="EXTRACELLULAR MATRIX GLYCOPROTEIN RELATED"/>
    <property type="match status" value="1"/>
</dbReference>
<evidence type="ECO:0000313" key="5">
    <source>
        <dbReference type="Proteomes" id="UP001445076"/>
    </source>
</evidence>
<keyword evidence="2" id="KW-0325">Glycoprotein</keyword>
<dbReference type="Pfam" id="PF08742">
    <property type="entry name" value="C8"/>
    <property type="match status" value="1"/>
</dbReference>
<dbReference type="InterPro" id="IPR002919">
    <property type="entry name" value="TIL_dom"/>
</dbReference>
<protein>
    <recommendedName>
        <fullName evidence="3">VWFD domain-containing protein</fullName>
    </recommendedName>
</protein>
<gene>
    <name evidence="4" type="ORF">OTU49_005005</name>
</gene>